<dbReference type="CDD" id="cd07185">
    <property type="entry name" value="OmpA_C-like"/>
    <property type="match status" value="1"/>
</dbReference>
<evidence type="ECO:0000256" key="3">
    <source>
        <dbReference type="ARBA" id="ARBA00023237"/>
    </source>
</evidence>
<reference evidence="7 8" key="1">
    <citation type="submission" date="2016-09" db="EMBL/GenBank/DDBJ databases">
        <title>Acidihalobacter prosperus V6 (DSM14174).</title>
        <authorList>
            <person name="Khaleque H.N."/>
            <person name="Ramsay J.P."/>
            <person name="Murphy R.J.T."/>
            <person name="Kaksonen A.H."/>
            <person name="Boxall N.J."/>
            <person name="Watkin E.L.J."/>
        </authorList>
    </citation>
    <scope>NUCLEOTIDE SEQUENCE [LARGE SCALE GENOMIC DNA]</scope>
    <source>
        <strain evidence="7 8">V6</strain>
    </source>
</reference>
<dbReference type="Pfam" id="PF00691">
    <property type="entry name" value="OmpA"/>
    <property type="match status" value="1"/>
</dbReference>
<organism evidence="7 8">
    <name type="scientific">Acidihalobacter aeolianus</name>
    <dbReference type="NCBI Taxonomy" id="2792603"/>
    <lineage>
        <taxon>Bacteria</taxon>
        <taxon>Pseudomonadati</taxon>
        <taxon>Pseudomonadota</taxon>
        <taxon>Gammaproteobacteria</taxon>
        <taxon>Chromatiales</taxon>
        <taxon>Ectothiorhodospiraceae</taxon>
        <taxon>Acidihalobacter</taxon>
    </lineage>
</organism>
<feature type="domain" description="OmpA-like" evidence="6">
    <location>
        <begin position="106"/>
        <end position="231"/>
    </location>
</feature>
<keyword evidence="8" id="KW-1185">Reference proteome</keyword>
<dbReference type="Proteomes" id="UP000095342">
    <property type="component" value="Chromosome"/>
</dbReference>
<protein>
    <recommendedName>
        <fullName evidence="6">OmpA-like domain-containing protein</fullName>
    </recommendedName>
</protein>
<name>A0A1D8K622_9GAMM</name>
<evidence type="ECO:0000259" key="6">
    <source>
        <dbReference type="PROSITE" id="PS51123"/>
    </source>
</evidence>
<evidence type="ECO:0000313" key="7">
    <source>
        <dbReference type="EMBL" id="AOV16413.1"/>
    </source>
</evidence>
<dbReference type="RefSeq" id="WP_070072005.1">
    <property type="nucleotide sequence ID" value="NZ_CP017448.1"/>
</dbReference>
<evidence type="ECO:0000256" key="2">
    <source>
        <dbReference type="ARBA" id="ARBA00023136"/>
    </source>
</evidence>
<evidence type="ECO:0000256" key="4">
    <source>
        <dbReference type="PROSITE-ProRule" id="PRU00473"/>
    </source>
</evidence>
<comment type="subcellular location">
    <subcellularLocation>
        <location evidence="1">Cell outer membrane</location>
    </subcellularLocation>
</comment>
<dbReference type="PANTHER" id="PTHR30329">
    <property type="entry name" value="STATOR ELEMENT OF FLAGELLAR MOTOR COMPLEX"/>
    <property type="match status" value="1"/>
</dbReference>
<dbReference type="InterPro" id="IPR050330">
    <property type="entry name" value="Bact_OuterMem_StrucFunc"/>
</dbReference>
<gene>
    <name evidence="7" type="ORF">BJI67_04425</name>
</gene>
<sequence>MSKRTLPHALSHCRGIALGVGLLLPLSAFAGSGYPGYLTNSAGVLVRSGNGYCVHTGNWTSADAIAACDPDLMPKPKPAPVAAPKPVQAPAPAPMAPPPPPPAPKIITLNEQAAGKAHLGFNKYMITPGQEHLLDMQFKHIDPKTVERVDVTGYTDRIGSKAYNMKLSEKRAQSVAGYIEQHYMIPASKMTVTGKGPADPVVSCKGVKGKAALIKCLAPNRRVTVAISWTRQVTQPVAPQQ</sequence>
<dbReference type="InterPro" id="IPR006690">
    <property type="entry name" value="OMPA-like_CS"/>
</dbReference>
<dbReference type="SUPFAM" id="SSF103088">
    <property type="entry name" value="OmpA-like"/>
    <property type="match status" value="1"/>
</dbReference>
<keyword evidence="2 4" id="KW-0472">Membrane</keyword>
<evidence type="ECO:0000313" key="8">
    <source>
        <dbReference type="Proteomes" id="UP000095342"/>
    </source>
</evidence>
<dbReference type="PANTHER" id="PTHR30329:SF21">
    <property type="entry name" value="LIPOPROTEIN YIAD-RELATED"/>
    <property type="match status" value="1"/>
</dbReference>
<dbReference type="PROSITE" id="PS01068">
    <property type="entry name" value="OMPA_1"/>
    <property type="match status" value="1"/>
</dbReference>
<dbReference type="InterPro" id="IPR036737">
    <property type="entry name" value="OmpA-like_sf"/>
</dbReference>
<dbReference type="PRINTS" id="PR01021">
    <property type="entry name" value="OMPADOMAIN"/>
</dbReference>
<evidence type="ECO:0000256" key="5">
    <source>
        <dbReference type="SAM" id="MobiDB-lite"/>
    </source>
</evidence>
<evidence type="ECO:0000256" key="1">
    <source>
        <dbReference type="ARBA" id="ARBA00004442"/>
    </source>
</evidence>
<dbReference type="InterPro" id="IPR006665">
    <property type="entry name" value="OmpA-like"/>
</dbReference>
<feature type="region of interest" description="Disordered" evidence="5">
    <location>
        <begin position="77"/>
        <end position="98"/>
    </location>
</feature>
<dbReference type="Gene3D" id="3.30.1330.60">
    <property type="entry name" value="OmpA-like domain"/>
    <property type="match status" value="1"/>
</dbReference>
<dbReference type="KEGG" id="aaeo:BJI67_04425"/>
<accession>A0A1D8K622</accession>
<dbReference type="EMBL" id="CP017448">
    <property type="protein sequence ID" value="AOV16413.1"/>
    <property type="molecule type" value="Genomic_DNA"/>
</dbReference>
<dbReference type="PROSITE" id="PS51123">
    <property type="entry name" value="OMPA_2"/>
    <property type="match status" value="1"/>
</dbReference>
<dbReference type="AlphaFoldDB" id="A0A1D8K622"/>
<proteinExistence type="predicted"/>
<dbReference type="InterPro" id="IPR006664">
    <property type="entry name" value="OMP_bac"/>
</dbReference>
<keyword evidence="3" id="KW-0998">Cell outer membrane</keyword>
<dbReference type="GO" id="GO:0009279">
    <property type="term" value="C:cell outer membrane"/>
    <property type="evidence" value="ECO:0007669"/>
    <property type="project" value="UniProtKB-SubCell"/>
</dbReference>